<evidence type="ECO:0000313" key="1">
    <source>
        <dbReference type="EMBL" id="GJN01523.1"/>
    </source>
</evidence>
<evidence type="ECO:0008006" key="3">
    <source>
        <dbReference type="Google" id="ProtNLM"/>
    </source>
</evidence>
<protein>
    <recommendedName>
        <fullName evidence="3">Secreted protein</fullName>
    </recommendedName>
</protein>
<gene>
    <name evidence="1" type="primary">ga18796</name>
    <name evidence="1" type="ORF">PR202_ga18796</name>
</gene>
<proteinExistence type="predicted"/>
<name>A0AAV5CU49_ELECO</name>
<organism evidence="1 2">
    <name type="scientific">Eleusine coracana subsp. coracana</name>
    <dbReference type="NCBI Taxonomy" id="191504"/>
    <lineage>
        <taxon>Eukaryota</taxon>
        <taxon>Viridiplantae</taxon>
        <taxon>Streptophyta</taxon>
        <taxon>Embryophyta</taxon>
        <taxon>Tracheophyta</taxon>
        <taxon>Spermatophyta</taxon>
        <taxon>Magnoliopsida</taxon>
        <taxon>Liliopsida</taxon>
        <taxon>Poales</taxon>
        <taxon>Poaceae</taxon>
        <taxon>PACMAD clade</taxon>
        <taxon>Chloridoideae</taxon>
        <taxon>Cynodonteae</taxon>
        <taxon>Eleusininae</taxon>
        <taxon>Eleusine</taxon>
    </lineage>
</organism>
<sequence length="91" mass="10322">MGFHLLAIAVARGFLQVFHLSAPWLRPLNLWAPSARHLPEACAALYAALASHAAWLRSAYARGTVWSHRRRRRATDDVDEYIRHALLSVSY</sequence>
<evidence type="ECO:0000313" key="2">
    <source>
        <dbReference type="Proteomes" id="UP001054889"/>
    </source>
</evidence>
<keyword evidence="2" id="KW-1185">Reference proteome</keyword>
<dbReference type="Proteomes" id="UP001054889">
    <property type="component" value="Unassembled WGS sequence"/>
</dbReference>
<dbReference type="EMBL" id="BQKI01000009">
    <property type="protein sequence ID" value="GJN01523.1"/>
    <property type="molecule type" value="Genomic_DNA"/>
</dbReference>
<reference evidence="1" key="1">
    <citation type="journal article" date="2018" name="DNA Res.">
        <title>Multiple hybrid de novo genome assembly of finger millet, an orphan allotetraploid crop.</title>
        <authorList>
            <person name="Hatakeyama M."/>
            <person name="Aluri S."/>
            <person name="Balachadran M.T."/>
            <person name="Sivarajan S.R."/>
            <person name="Patrignani A."/>
            <person name="Gruter S."/>
            <person name="Poveda L."/>
            <person name="Shimizu-Inatsugi R."/>
            <person name="Baeten J."/>
            <person name="Francoijs K.J."/>
            <person name="Nataraja K.N."/>
            <person name="Reddy Y.A.N."/>
            <person name="Phadnis S."/>
            <person name="Ravikumar R.L."/>
            <person name="Schlapbach R."/>
            <person name="Sreeman S.M."/>
            <person name="Shimizu K.K."/>
        </authorList>
    </citation>
    <scope>NUCLEOTIDE SEQUENCE</scope>
</reference>
<dbReference type="AlphaFoldDB" id="A0AAV5CU49"/>
<comment type="caution">
    <text evidence="1">The sequence shown here is derived from an EMBL/GenBank/DDBJ whole genome shotgun (WGS) entry which is preliminary data.</text>
</comment>
<reference evidence="1" key="2">
    <citation type="submission" date="2021-12" db="EMBL/GenBank/DDBJ databases">
        <title>Resequencing data analysis of finger millet.</title>
        <authorList>
            <person name="Hatakeyama M."/>
            <person name="Aluri S."/>
            <person name="Balachadran M.T."/>
            <person name="Sivarajan S.R."/>
            <person name="Poveda L."/>
            <person name="Shimizu-Inatsugi R."/>
            <person name="Schlapbach R."/>
            <person name="Sreeman S.M."/>
            <person name="Shimizu K.K."/>
        </authorList>
    </citation>
    <scope>NUCLEOTIDE SEQUENCE</scope>
</reference>
<accession>A0AAV5CU49</accession>